<dbReference type="KEGG" id="vg:77946304"/>
<accession>A0A879R2I3</accession>
<name>A0A879R2I3_9CAUD</name>
<dbReference type="Proteomes" id="UP000664915">
    <property type="component" value="Segment"/>
</dbReference>
<dbReference type="RefSeq" id="YP_010670109.1">
    <property type="nucleotide sequence ID" value="NC_070963.1"/>
</dbReference>
<reference evidence="2" key="1">
    <citation type="submission" date="2020-09" db="EMBL/GenBank/DDBJ databases">
        <authorList>
            <person name="Zhang D."/>
            <person name="Hatherill J.R."/>
            <person name="Ramirez J.F."/>
            <person name="Edinger B."/>
            <person name="Balarin R."/>
            <person name="Sullivan A."/>
            <person name="Humpal K.M."/>
            <person name="Guseva A."/>
            <person name="Butela K.A."/>
            <person name="Garlena R.A."/>
            <person name="Russell D.A."/>
            <person name="Pope W.H."/>
            <person name="Jacobs-Sera D."/>
            <person name="Hatfull G.F."/>
        </authorList>
    </citation>
    <scope>NUCLEOTIDE SEQUENCE</scope>
</reference>
<keyword evidence="3" id="KW-1185">Reference proteome</keyword>
<protein>
    <submittedName>
        <fullName evidence="2">Uncharacterized protein</fullName>
    </submittedName>
</protein>
<evidence type="ECO:0000256" key="1">
    <source>
        <dbReference type="SAM" id="MobiDB-lite"/>
    </source>
</evidence>
<feature type="region of interest" description="Disordered" evidence="1">
    <location>
        <begin position="60"/>
        <end position="79"/>
    </location>
</feature>
<sequence length="79" mass="8908">MLIFGTHRKNTMTLAKSGTEVLSTEEWEELIALKEAINDNPATVHPQKMEKFTELLVRSLEGKCDPPPPKNWRGSSLSE</sequence>
<evidence type="ECO:0000313" key="3">
    <source>
        <dbReference type="Proteomes" id="UP000664915"/>
    </source>
</evidence>
<organism evidence="2 3">
    <name type="scientific">Synechococcus phage S-SRM01</name>
    <dbReference type="NCBI Taxonomy" id="2781608"/>
    <lineage>
        <taxon>Viruses</taxon>
        <taxon>Duplodnaviria</taxon>
        <taxon>Heunggongvirae</taxon>
        <taxon>Uroviricota</taxon>
        <taxon>Caudoviricetes</taxon>
        <taxon>Pantevenvirales</taxon>
        <taxon>Kyanoviridae</taxon>
        <taxon>Serangoonvirus</taxon>
        <taxon>Serangoonvirus essarone</taxon>
    </lineage>
</organism>
<proteinExistence type="predicted"/>
<dbReference type="EMBL" id="MW015081">
    <property type="protein sequence ID" value="QPX48099.1"/>
    <property type="molecule type" value="Genomic_DNA"/>
</dbReference>
<evidence type="ECO:0000313" key="2">
    <source>
        <dbReference type="EMBL" id="QPX48099.1"/>
    </source>
</evidence>
<dbReference type="GeneID" id="77946304"/>